<dbReference type="Pfam" id="PF08543">
    <property type="entry name" value="Phos_pyr_kin"/>
    <property type="match status" value="1"/>
</dbReference>
<dbReference type="Proteomes" id="UP000470082">
    <property type="component" value="Unassembled WGS sequence"/>
</dbReference>
<dbReference type="PANTHER" id="PTHR10534">
    <property type="entry name" value="PYRIDOXAL KINASE"/>
    <property type="match status" value="1"/>
</dbReference>
<dbReference type="PANTHER" id="PTHR10534:SF2">
    <property type="entry name" value="PYRIDOXAL KINASE"/>
    <property type="match status" value="1"/>
</dbReference>
<keyword evidence="5" id="KW-0067">ATP-binding</keyword>
<dbReference type="InterPro" id="IPR004625">
    <property type="entry name" value="PyrdxlKinase"/>
</dbReference>
<dbReference type="EC" id="2.7.1.35" evidence="1"/>
<dbReference type="GO" id="GO:0005829">
    <property type="term" value="C:cytosol"/>
    <property type="evidence" value="ECO:0007669"/>
    <property type="project" value="TreeGrafter"/>
</dbReference>
<evidence type="ECO:0000256" key="2">
    <source>
        <dbReference type="ARBA" id="ARBA00022679"/>
    </source>
</evidence>
<organism evidence="7 8">
    <name type="scientific">Floccifex porci</name>
    <dbReference type="NCBI Taxonomy" id="2606629"/>
    <lineage>
        <taxon>Bacteria</taxon>
        <taxon>Bacillati</taxon>
        <taxon>Bacillota</taxon>
        <taxon>Erysipelotrichia</taxon>
        <taxon>Erysipelotrichales</taxon>
        <taxon>Erysipelotrichaceae</taxon>
        <taxon>Floccifex</taxon>
    </lineage>
</organism>
<keyword evidence="2 7" id="KW-0808">Transferase</keyword>
<dbReference type="GO" id="GO:0009443">
    <property type="term" value="P:pyridoxal 5'-phosphate salvage"/>
    <property type="evidence" value="ECO:0007669"/>
    <property type="project" value="InterPro"/>
</dbReference>
<dbReference type="GO" id="GO:0008478">
    <property type="term" value="F:pyridoxal kinase activity"/>
    <property type="evidence" value="ECO:0007669"/>
    <property type="project" value="UniProtKB-EC"/>
</dbReference>
<dbReference type="InterPro" id="IPR013749">
    <property type="entry name" value="PM/HMP-P_kinase-1"/>
</dbReference>
<gene>
    <name evidence="7" type="ORF">FYJ50_01095</name>
</gene>
<proteinExistence type="predicted"/>
<dbReference type="RefSeq" id="WP_154459194.1">
    <property type="nucleotide sequence ID" value="NZ_VUMM01000001.1"/>
</dbReference>
<sequence>MNHNQQKKIALINDYTGFGRCSISVSLPIISKMKIQCCPLPTSIFSNHTGYDSHFCFDFTKYMKSYMEEWIKLDLRFNGILTGYLGSLEQIRFVLEFIDQFKKENTLVIVDPVMGDNGKIYKNYSKEMTENMYKLIQKADIITPNLTEACILCNMNYKEDWTEKEIETIARKLAQMGPDKVVITGMCKEDSIYNYYYQTNDSGWIQTKRMGISRAGTGDLFSSIIAADAIHGVSFEQSILKATHFISKCIEKAIEMDIPYMDGVPFEEVLDELQEEI</sequence>
<dbReference type="SUPFAM" id="SSF53613">
    <property type="entry name" value="Ribokinase-like"/>
    <property type="match status" value="1"/>
</dbReference>
<dbReference type="Gene3D" id="3.40.1190.20">
    <property type="match status" value="1"/>
</dbReference>
<evidence type="ECO:0000256" key="3">
    <source>
        <dbReference type="ARBA" id="ARBA00022741"/>
    </source>
</evidence>
<dbReference type="EMBL" id="VUMM01000001">
    <property type="protein sequence ID" value="MSS00726.1"/>
    <property type="molecule type" value="Genomic_DNA"/>
</dbReference>
<keyword evidence="8" id="KW-1185">Reference proteome</keyword>
<reference evidence="7 8" key="1">
    <citation type="submission" date="2019-08" db="EMBL/GenBank/DDBJ databases">
        <title>In-depth cultivation of the pig gut microbiome towards novel bacterial diversity and tailored functional studies.</title>
        <authorList>
            <person name="Wylensek D."/>
            <person name="Hitch T.C.A."/>
            <person name="Clavel T."/>
        </authorList>
    </citation>
    <scope>NUCLEOTIDE SEQUENCE [LARGE SCALE GENOMIC DNA]</scope>
    <source>
        <strain evidence="7 8">LKV-178-WT-2G</strain>
    </source>
</reference>
<dbReference type="AlphaFoldDB" id="A0A7X2T3H5"/>
<dbReference type="InterPro" id="IPR029056">
    <property type="entry name" value="Ribokinase-like"/>
</dbReference>
<protein>
    <recommendedName>
        <fullName evidence="1">pyridoxal kinase</fullName>
        <ecNumber evidence="1">2.7.1.35</ecNumber>
    </recommendedName>
</protein>
<dbReference type="GO" id="GO:0005524">
    <property type="term" value="F:ATP binding"/>
    <property type="evidence" value="ECO:0007669"/>
    <property type="project" value="UniProtKB-KW"/>
</dbReference>
<evidence type="ECO:0000313" key="7">
    <source>
        <dbReference type="EMBL" id="MSS00726.1"/>
    </source>
</evidence>
<feature type="domain" description="Pyridoxamine kinase/Phosphomethylpyrimidine kinase" evidence="6">
    <location>
        <begin position="71"/>
        <end position="256"/>
    </location>
</feature>
<keyword evidence="4 7" id="KW-0418">Kinase</keyword>
<dbReference type="NCBIfam" id="NF005491">
    <property type="entry name" value="PRK07105.1"/>
    <property type="match status" value="1"/>
</dbReference>
<evidence type="ECO:0000256" key="1">
    <source>
        <dbReference type="ARBA" id="ARBA00012104"/>
    </source>
</evidence>
<evidence type="ECO:0000256" key="4">
    <source>
        <dbReference type="ARBA" id="ARBA00022777"/>
    </source>
</evidence>
<evidence type="ECO:0000313" key="8">
    <source>
        <dbReference type="Proteomes" id="UP000470082"/>
    </source>
</evidence>
<name>A0A7X2T3H5_9FIRM</name>
<keyword evidence="3" id="KW-0547">Nucleotide-binding</keyword>
<comment type="caution">
    <text evidence="7">The sequence shown here is derived from an EMBL/GenBank/DDBJ whole genome shotgun (WGS) entry which is preliminary data.</text>
</comment>
<evidence type="ECO:0000256" key="5">
    <source>
        <dbReference type="ARBA" id="ARBA00022840"/>
    </source>
</evidence>
<dbReference type="CDD" id="cd01173">
    <property type="entry name" value="pyridoxal_pyridoxamine_kinase"/>
    <property type="match status" value="1"/>
</dbReference>
<accession>A0A7X2T3H5</accession>
<evidence type="ECO:0000259" key="6">
    <source>
        <dbReference type="Pfam" id="PF08543"/>
    </source>
</evidence>